<dbReference type="SUPFAM" id="SSF53850">
    <property type="entry name" value="Periplasmic binding protein-like II"/>
    <property type="match status" value="1"/>
</dbReference>
<dbReference type="PANTHER" id="PTHR38834:SF3">
    <property type="entry name" value="SOLUTE-BINDING PROTEIN FAMILY 3_N-TERMINAL DOMAIN-CONTAINING PROTEIN"/>
    <property type="match status" value="1"/>
</dbReference>
<accession>A0A1Y6IPI7</accession>
<dbReference type="Proteomes" id="UP000196125">
    <property type="component" value="Unassembled WGS sequence"/>
</dbReference>
<dbReference type="PANTHER" id="PTHR38834">
    <property type="entry name" value="PERIPLASMIC SUBSTRATE BINDING PROTEIN FAMILY 3"/>
    <property type="match status" value="1"/>
</dbReference>
<dbReference type="RefSeq" id="WP_087479584.1">
    <property type="nucleotide sequence ID" value="NZ_AP024883.1"/>
</dbReference>
<sequence length="265" mass="30633">MYILKMLKVIFFIGIFLYLSPVRAEHQLQEPVLQEPVVASCSERTYAYMHNNAIHGISYEVVKAVFERANVPFQYRILPWARIYHYGLHKENFLVACLGKTPEREGHFQWVGAVNNKLDINFYGLASNPVKINSLEEMKKYTIGVLRGSYYEDFLTRNHFPSKSIYAVSSTEQVLLMLNGHRFDFFLLEESTMSIIANSLKISPDKYKKALFAFHAEDYLAFSQQTSPELVKRVRKAYQELAAEGKIQEIFAQEDLLKGEHSSVQ</sequence>
<dbReference type="EMBL" id="FXXI01000001">
    <property type="protein sequence ID" value="SMR99564.1"/>
    <property type="molecule type" value="Genomic_DNA"/>
</dbReference>
<protein>
    <submittedName>
        <fullName evidence="2">Bacterial extracellular solute-binding proteins, family 3</fullName>
    </submittedName>
</protein>
<evidence type="ECO:0000313" key="2">
    <source>
        <dbReference type="EMBL" id="SMR99564.1"/>
    </source>
</evidence>
<evidence type="ECO:0000313" key="3">
    <source>
        <dbReference type="Proteomes" id="UP000196125"/>
    </source>
</evidence>
<feature type="domain" description="Solute-binding protein family 3/N-terminal" evidence="1">
    <location>
        <begin position="44"/>
        <end position="252"/>
    </location>
</feature>
<dbReference type="Pfam" id="PF00497">
    <property type="entry name" value="SBP_bac_3"/>
    <property type="match status" value="1"/>
</dbReference>
<evidence type="ECO:0000259" key="1">
    <source>
        <dbReference type="Pfam" id="PF00497"/>
    </source>
</evidence>
<name>A0A1Y6IPI7_9VIBR</name>
<gene>
    <name evidence="2" type="ORF">VIM7927_00790</name>
</gene>
<dbReference type="InterPro" id="IPR001638">
    <property type="entry name" value="Solute-binding_3/MltF_N"/>
</dbReference>
<reference evidence="2 3" key="1">
    <citation type="submission" date="2017-05" db="EMBL/GenBank/DDBJ databases">
        <authorList>
            <person name="Song R."/>
            <person name="Chenine A.L."/>
            <person name="Ruprecht R.M."/>
        </authorList>
    </citation>
    <scope>NUCLEOTIDE SEQUENCE [LARGE SCALE GENOMIC DNA]</scope>
    <source>
        <strain evidence="2 3">CECT 7927</strain>
    </source>
</reference>
<proteinExistence type="predicted"/>
<organism evidence="2 3">
    <name type="scientific">Vibrio mangrovi</name>
    <dbReference type="NCBI Taxonomy" id="474394"/>
    <lineage>
        <taxon>Bacteria</taxon>
        <taxon>Pseudomonadati</taxon>
        <taxon>Pseudomonadota</taxon>
        <taxon>Gammaproteobacteria</taxon>
        <taxon>Vibrionales</taxon>
        <taxon>Vibrionaceae</taxon>
        <taxon>Vibrio</taxon>
    </lineage>
</organism>
<dbReference type="AlphaFoldDB" id="A0A1Y6IPI7"/>
<dbReference type="Gene3D" id="3.40.190.10">
    <property type="entry name" value="Periplasmic binding protein-like II"/>
    <property type="match status" value="2"/>
</dbReference>